<feature type="region of interest" description="Disordered" evidence="2">
    <location>
        <begin position="1"/>
        <end position="50"/>
    </location>
</feature>
<organism evidence="3 4">
    <name type="scientific">Coniochaeta pulveracea</name>
    <dbReference type="NCBI Taxonomy" id="177199"/>
    <lineage>
        <taxon>Eukaryota</taxon>
        <taxon>Fungi</taxon>
        <taxon>Dikarya</taxon>
        <taxon>Ascomycota</taxon>
        <taxon>Pezizomycotina</taxon>
        <taxon>Sordariomycetes</taxon>
        <taxon>Sordariomycetidae</taxon>
        <taxon>Coniochaetales</taxon>
        <taxon>Coniochaetaceae</taxon>
        <taxon>Coniochaeta</taxon>
    </lineage>
</organism>
<evidence type="ECO:0000313" key="4">
    <source>
        <dbReference type="Proteomes" id="UP000275385"/>
    </source>
</evidence>
<feature type="compositionally biased region" description="Basic and acidic residues" evidence="2">
    <location>
        <begin position="1"/>
        <end position="38"/>
    </location>
</feature>
<dbReference type="OrthoDB" id="5335351at2759"/>
<keyword evidence="4" id="KW-1185">Reference proteome</keyword>
<evidence type="ECO:0000256" key="1">
    <source>
        <dbReference type="SAM" id="Coils"/>
    </source>
</evidence>
<evidence type="ECO:0000256" key="2">
    <source>
        <dbReference type="SAM" id="MobiDB-lite"/>
    </source>
</evidence>
<dbReference type="STRING" id="177199.A0A420Y9L4"/>
<sequence>MDVDRHVQEQASRRAELHTPEPRTSNDRLNGHRDHTDRSPSTPGHLAPFDWDDFESRYEQALAEANNEEKELLEEFERLVKYFNVWASAASVHDNERGIKRLQTRERYVKIAEQSLVQKKKHLTEVVRAFQSALALLSQS</sequence>
<keyword evidence="1" id="KW-0175">Coiled coil</keyword>
<gene>
    <name evidence="3" type="ORF">DL546_005003</name>
</gene>
<dbReference type="Proteomes" id="UP000275385">
    <property type="component" value="Unassembled WGS sequence"/>
</dbReference>
<feature type="coiled-coil region" evidence="1">
    <location>
        <begin position="51"/>
        <end position="82"/>
    </location>
</feature>
<accession>A0A420Y9L4</accession>
<evidence type="ECO:0000313" key="3">
    <source>
        <dbReference type="EMBL" id="RKU44586.1"/>
    </source>
</evidence>
<dbReference type="AlphaFoldDB" id="A0A420Y9L4"/>
<comment type="caution">
    <text evidence="3">The sequence shown here is derived from an EMBL/GenBank/DDBJ whole genome shotgun (WGS) entry which is preliminary data.</text>
</comment>
<reference evidence="3 4" key="1">
    <citation type="submission" date="2018-08" db="EMBL/GenBank/DDBJ databases">
        <title>Draft genome of the lignicolous fungus Coniochaeta pulveracea.</title>
        <authorList>
            <person name="Borstlap C.J."/>
            <person name="De Witt R.N."/>
            <person name="Botha A."/>
            <person name="Volschenk H."/>
        </authorList>
    </citation>
    <scope>NUCLEOTIDE SEQUENCE [LARGE SCALE GENOMIC DNA]</scope>
    <source>
        <strain evidence="3 4">CAB683</strain>
    </source>
</reference>
<name>A0A420Y9L4_9PEZI</name>
<protein>
    <submittedName>
        <fullName evidence="3">Uncharacterized protein</fullName>
    </submittedName>
</protein>
<proteinExistence type="predicted"/>
<dbReference type="EMBL" id="QVQW01000029">
    <property type="protein sequence ID" value="RKU44586.1"/>
    <property type="molecule type" value="Genomic_DNA"/>
</dbReference>